<organism evidence="1">
    <name type="scientific">Rhizophora mucronata</name>
    <name type="common">Asiatic mangrove</name>
    <dbReference type="NCBI Taxonomy" id="61149"/>
    <lineage>
        <taxon>Eukaryota</taxon>
        <taxon>Viridiplantae</taxon>
        <taxon>Streptophyta</taxon>
        <taxon>Embryophyta</taxon>
        <taxon>Tracheophyta</taxon>
        <taxon>Spermatophyta</taxon>
        <taxon>Magnoliopsida</taxon>
        <taxon>eudicotyledons</taxon>
        <taxon>Gunneridae</taxon>
        <taxon>Pentapetalae</taxon>
        <taxon>rosids</taxon>
        <taxon>fabids</taxon>
        <taxon>Malpighiales</taxon>
        <taxon>Rhizophoraceae</taxon>
        <taxon>Rhizophora</taxon>
    </lineage>
</organism>
<proteinExistence type="predicted"/>
<accession>A0A2P2JPJ7</accession>
<name>A0A2P2JPJ7_RHIMU</name>
<dbReference type="EMBL" id="GGEC01014921">
    <property type="protein sequence ID" value="MBW95404.1"/>
    <property type="molecule type" value="Transcribed_RNA"/>
</dbReference>
<protein>
    <submittedName>
        <fullName evidence="1">Uncharacterized protein</fullName>
    </submittedName>
</protein>
<reference evidence="1" key="1">
    <citation type="submission" date="2018-02" db="EMBL/GenBank/DDBJ databases">
        <title>Rhizophora mucronata_Transcriptome.</title>
        <authorList>
            <person name="Meera S.P."/>
            <person name="Sreeshan A."/>
            <person name="Augustine A."/>
        </authorList>
    </citation>
    <scope>NUCLEOTIDE SEQUENCE</scope>
    <source>
        <tissue evidence="1">Leaf</tissue>
    </source>
</reference>
<evidence type="ECO:0000313" key="1">
    <source>
        <dbReference type="EMBL" id="MBW95404.1"/>
    </source>
</evidence>
<sequence>MTNTDIVAWRSIDKHALHGYKQFFPKGWLELAGIGQYAYHWMADQFGMNYQGALPEPLGNKECLFPQQDNRTHFTEWARTVLNQVKISKIESRMKP</sequence>
<dbReference type="AlphaFoldDB" id="A0A2P2JPJ7"/>